<dbReference type="Gene3D" id="1.20.1050.130">
    <property type="match status" value="1"/>
</dbReference>
<dbReference type="Proteomes" id="UP000554235">
    <property type="component" value="Unassembled WGS sequence"/>
</dbReference>
<dbReference type="SUPFAM" id="SSF47616">
    <property type="entry name" value="GST C-terminal domain-like"/>
    <property type="match status" value="1"/>
</dbReference>
<dbReference type="SUPFAM" id="SSF52833">
    <property type="entry name" value="Thioredoxin-like"/>
    <property type="match status" value="1"/>
</dbReference>
<evidence type="ECO:0000256" key="2">
    <source>
        <dbReference type="RuleBase" id="RU003494"/>
    </source>
</evidence>
<dbReference type="InterPro" id="IPR040079">
    <property type="entry name" value="Glutathione_S-Trfase"/>
</dbReference>
<evidence type="ECO:0000313" key="5">
    <source>
        <dbReference type="EMBL" id="KAF4466380.1"/>
    </source>
</evidence>
<gene>
    <name evidence="5" type="ORF">FALBO_6764</name>
</gene>
<dbReference type="InterPro" id="IPR004045">
    <property type="entry name" value="Glutathione_S-Trfase_N"/>
</dbReference>
<dbReference type="EMBL" id="JAADYS010000884">
    <property type="protein sequence ID" value="KAF4466380.1"/>
    <property type="molecule type" value="Genomic_DNA"/>
</dbReference>
<organism evidence="5 6">
    <name type="scientific">Fusarium albosuccineum</name>
    <dbReference type="NCBI Taxonomy" id="1237068"/>
    <lineage>
        <taxon>Eukaryota</taxon>
        <taxon>Fungi</taxon>
        <taxon>Dikarya</taxon>
        <taxon>Ascomycota</taxon>
        <taxon>Pezizomycotina</taxon>
        <taxon>Sordariomycetes</taxon>
        <taxon>Hypocreomycetidae</taxon>
        <taxon>Hypocreales</taxon>
        <taxon>Nectriaceae</taxon>
        <taxon>Fusarium</taxon>
        <taxon>Fusarium decemcellulare species complex</taxon>
    </lineage>
</organism>
<comment type="caution">
    <text evidence="5">The sequence shown here is derived from an EMBL/GenBank/DDBJ whole genome shotgun (WGS) entry which is preliminary data.</text>
</comment>
<dbReference type="OrthoDB" id="422574at2759"/>
<accession>A0A8H4PBG6</accession>
<dbReference type="InterPro" id="IPR010987">
    <property type="entry name" value="Glutathione-S-Trfase_C-like"/>
</dbReference>
<comment type="similarity">
    <text evidence="1 2">Belongs to the GST superfamily.</text>
</comment>
<reference evidence="5 6" key="1">
    <citation type="submission" date="2020-01" db="EMBL/GenBank/DDBJ databases">
        <title>Identification and distribution of gene clusters putatively required for synthesis of sphingolipid metabolism inhibitors in phylogenetically diverse species of the filamentous fungus Fusarium.</title>
        <authorList>
            <person name="Kim H.-S."/>
            <person name="Busman M."/>
            <person name="Brown D.W."/>
            <person name="Divon H."/>
            <person name="Uhlig S."/>
            <person name="Proctor R.H."/>
        </authorList>
    </citation>
    <scope>NUCLEOTIDE SEQUENCE [LARGE SCALE GENOMIC DNA]</scope>
    <source>
        <strain evidence="5 6">NRRL 20459</strain>
    </source>
</reference>
<proteinExistence type="inferred from homology"/>
<feature type="domain" description="GST C-terminal" evidence="4">
    <location>
        <begin position="92"/>
        <end position="222"/>
    </location>
</feature>
<dbReference type="InterPro" id="IPR036282">
    <property type="entry name" value="Glutathione-S-Trfase_C_sf"/>
</dbReference>
<feature type="domain" description="GST N-terminal" evidence="3">
    <location>
        <begin position="5"/>
        <end position="86"/>
    </location>
</feature>
<dbReference type="SFLD" id="SFLDG00358">
    <property type="entry name" value="Main_(cytGST)"/>
    <property type="match status" value="1"/>
</dbReference>
<dbReference type="PROSITE" id="PS50404">
    <property type="entry name" value="GST_NTER"/>
    <property type="match status" value="1"/>
</dbReference>
<dbReference type="GO" id="GO:0016740">
    <property type="term" value="F:transferase activity"/>
    <property type="evidence" value="ECO:0007669"/>
    <property type="project" value="UniProtKB-KW"/>
</dbReference>
<keyword evidence="5" id="KW-0808">Transferase</keyword>
<dbReference type="InterPro" id="IPR036249">
    <property type="entry name" value="Thioredoxin-like_sf"/>
</dbReference>
<name>A0A8H4PBG6_9HYPO</name>
<evidence type="ECO:0000313" key="6">
    <source>
        <dbReference type="Proteomes" id="UP000554235"/>
    </source>
</evidence>
<evidence type="ECO:0000259" key="3">
    <source>
        <dbReference type="PROSITE" id="PS50404"/>
    </source>
</evidence>
<dbReference type="PANTHER" id="PTHR44051:SF3">
    <property type="entry name" value="TRANSCRIPTIONAL REGULATOR URE2"/>
    <property type="match status" value="1"/>
</dbReference>
<dbReference type="PANTHER" id="PTHR44051">
    <property type="entry name" value="GLUTATHIONE S-TRANSFERASE-RELATED"/>
    <property type="match status" value="1"/>
</dbReference>
<sequence>MPAFEPLIIHSNQFGCNPWKVAIILEELEIPYEHRFVSFEDMKKEPFESLNPNGRAPALEDPNTGITLFESGAIVSYIIDHYDKSNKLHYSSFPEKYIARSWEHFQSSGQGPYFGQLVWFRTFHQEKLSSAIERYTKEIIRVTGVLDAHLKKHGTGYLVGDRITYADLMFVTWTYIFEERYPGDFDFSAFEAYTAWMSKLRERPAVEKVWAEWVAAKKAASE</sequence>
<dbReference type="CDD" id="cd03048">
    <property type="entry name" value="GST_N_Ure2p_like"/>
    <property type="match status" value="1"/>
</dbReference>
<keyword evidence="6" id="KW-1185">Reference proteome</keyword>
<dbReference type="InterPro" id="IPR004046">
    <property type="entry name" value="GST_C"/>
</dbReference>
<dbReference type="Pfam" id="PF02798">
    <property type="entry name" value="GST_N"/>
    <property type="match status" value="1"/>
</dbReference>
<dbReference type="SFLD" id="SFLDS00019">
    <property type="entry name" value="Glutathione_Transferase_(cytos"/>
    <property type="match status" value="1"/>
</dbReference>
<evidence type="ECO:0000256" key="1">
    <source>
        <dbReference type="ARBA" id="ARBA00007409"/>
    </source>
</evidence>
<dbReference type="PROSITE" id="PS50405">
    <property type="entry name" value="GST_CTER"/>
    <property type="match status" value="1"/>
</dbReference>
<dbReference type="AlphaFoldDB" id="A0A8H4PBG6"/>
<protein>
    <submittedName>
        <fullName evidence="5">Glutathione-s-transferase theta gst</fullName>
    </submittedName>
</protein>
<dbReference type="Pfam" id="PF00043">
    <property type="entry name" value="GST_C"/>
    <property type="match status" value="1"/>
</dbReference>
<evidence type="ECO:0000259" key="4">
    <source>
        <dbReference type="PROSITE" id="PS50405"/>
    </source>
</evidence>